<comment type="subunit">
    <text evidence="11">Homodimer.</text>
</comment>
<dbReference type="NCBIfam" id="TIGR00125">
    <property type="entry name" value="cyt_tran_rel"/>
    <property type="match status" value="1"/>
</dbReference>
<organism evidence="14 15">
    <name type="scientific">Alloacidobacterium dinghuense</name>
    <dbReference type="NCBI Taxonomy" id="2763107"/>
    <lineage>
        <taxon>Bacteria</taxon>
        <taxon>Pseudomonadati</taxon>
        <taxon>Acidobacteriota</taxon>
        <taxon>Terriglobia</taxon>
        <taxon>Terriglobales</taxon>
        <taxon>Acidobacteriaceae</taxon>
        <taxon>Alloacidobacterium</taxon>
    </lineage>
</organism>
<dbReference type="InterPro" id="IPR004821">
    <property type="entry name" value="Cyt_trans-like"/>
</dbReference>
<dbReference type="FunFam" id="3.40.1190.20:FF:000002">
    <property type="entry name" value="Bifunctional protein HldE"/>
    <property type="match status" value="1"/>
</dbReference>
<dbReference type="KEGG" id="adin:H7849_21250"/>
<sequence>MIQNLHEVIQLIEDNWRKTQVLVVGDLMLDRYIWGDVKRISPEAPVPIVHATLSTDRPGGAANVAMNIVGLGAKVAVLGFCGNDSEGVLLEKHLRDAGIQAEMTSVMNRPTTSKLRILCGQQQLLRLDTERCEAYPGDAYAALVKQIECAITSADAVILSDYGKGVLTEEVCQWVILAARRQGIPVLVDPKRPSFARYHGATTICPNLTELSVAVGISSDDVEALLQAGQNLVGQLDLDCLVPTLSEKGIAVLRQQSKFVAPAVARQVFDVSGAGDTVIATLALATANGLEMETAAQVANIAAGIVIGKVGTVPVNRDELLAALKPEIELRAMEKVLTLDQLKIHVSAWRSARETVVFTNGCFDLLHIGHVALLEEARREGDRLIVAINSDASVRGLKGSSRPIVGEQERARILAAFAVVDAVIAFDDPTPLRLIDAIRPDVIVKGGDYREEAVVGAEEVRSWGGRVKIVPTVEGFSTTKLIDRATTGLTDESMKSKDSFELTTQGTSAR</sequence>
<comment type="similarity">
    <text evidence="11">In the N-terminal section; belongs to the carbohydrate kinase PfkB family.</text>
</comment>
<dbReference type="AlphaFoldDB" id="A0A7G8BGA0"/>
<feature type="binding site" evidence="11">
    <location>
        <begin position="207"/>
        <end position="210"/>
    </location>
    <ligand>
        <name>ATP</name>
        <dbReference type="ChEBI" id="CHEBI:30616"/>
    </ligand>
</feature>
<keyword evidence="9 11" id="KW-0119">Carbohydrate metabolism</keyword>
<dbReference type="SUPFAM" id="SSF52374">
    <property type="entry name" value="Nucleotidylyl transferase"/>
    <property type="match status" value="1"/>
</dbReference>
<evidence type="ECO:0000256" key="3">
    <source>
        <dbReference type="ARBA" id="ARBA00022679"/>
    </source>
</evidence>
<dbReference type="GO" id="GO:0016773">
    <property type="term" value="F:phosphotransferase activity, alcohol group as acceptor"/>
    <property type="evidence" value="ECO:0007669"/>
    <property type="project" value="InterPro"/>
</dbReference>
<comment type="catalytic activity">
    <reaction evidence="11">
        <text>D-glycero-beta-D-manno-heptose 7-phosphate + ATP = D-glycero-beta-D-manno-heptose 1,7-bisphosphate + ADP + H(+)</text>
        <dbReference type="Rhea" id="RHEA:27473"/>
        <dbReference type="ChEBI" id="CHEBI:15378"/>
        <dbReference type="ChEBI" id="CHEBI:30616"/>
        <dbReference type="ChEBI" id="CHEBI:60204"/>
        <dbReference type="ChEBI" id="CHEBI:60208"/>
        <dbReference type="ChEBI" id="CHEBI:456216"/>
        <dbReference type="EC" id="2.7.1.167"/>
    </reaction>
</comment>
<name>A0A7G8BGA0_9BACT</name>
<reference evidence="14 15" key="1">
    <citation type="submission" date="2020-08" db="EMBL/GenBank/DDBJ databases">
        <title>Edaphobacter telluris sp. nov. and Acidobacterium dinghuensis sp. nov., two acidobacteria isolated from forest soil.</title>
        <authorList>
            <person name="Fu J."/>
            <person name="Qiu L."/>
        </authorList>
    </citation>
    <scope>NUCLEOTIDE SEQUENCE [LARGE SCALE GENOMIC DNA]</scope>
    <source>
        <strain evidence="14">4Y35</strain>
    </source>
</reference>
<dbReference type="EMBL" id="CP060394">
    <property type="protein sequence ID" value="QNI31570.1"/>
    <property type="molecule type" value="Genomic_DNA"/>
</dbReference>
<comment type="pathway">
    <text evidence="11">Nucleotide-sugar biosynthesis; ADP-L-glycero-beta-D-manno-heptose biosynthesis; ADP-L-glycero-beta-D-manno-heptose from D-glycero-beta-D-manno-heptose 7-phosphate: step 3/4.</text>
</comment>
<evidence type="ECO:0000256" key="7">
    <source>
        <dbReference type="ARBA" id="ARBA00022840"/>
    </source>
</evidence>
<evidence type="ECO:0000256" key="8">
    <source>
        <dbReference type="ARBA" id="ARBA00023268"/>
    </source>
</evidence>
<proteinExistence type="inferred from homology"/>
<protein>
    <recommendedName>
        <fullName evidence="11">Bifunctional protein HldE</fullName>
    </recommendedName>
    <domain>
        <recommendedName>
            <fullName evidence="11">D-beta-D-heptose 7-phosphate kinase</fullName>
            <ecNumber evidence="11">2.7.1.167</ecNumber>
        </recommendedName>
        <alternativeName>
            <fullName evidence="11">D-beta-D-heptose 7-phosphotransferase</fullName>
        </alternativeName>
        <alternativeName>
            <fullName evidence="11">D-glycero-beta-D-manno-heptose-7-phosphate kinase</fullName>
        </alternativeName>
    </domain>
    <domain>
        <recommendedName>
            <fullName evidence="11">D-beta-D-heptose 1-phosphate adenylyltransferase</fullName>
            <ecNumber evidence="11">2.7.7.70</ecNumber>
        </recommendedName>
        <alternativeName>
            <fullName evidence="11">D-glycero-beta-D-manno-heptose 1-phosphate adenylyltransferase</fullName>
        </alternativeName>
    </domain>
</protein>
<evidence type="ECO:0000256" key="5">
    <source>
        <dbReference type="ARBA" id="ARBA00022741"/>
    </source>
</evidence>
<dbReference type="InterPro" id="IPR011913">
    <property type="entry name" value="RfaE_dom_I"/>
</dbReference>
<dbReference type="CDD" id="cd01172">
    <property type="entry name" value="RfaE_like"/>
    <property type="match status" value="1"/>
</dbReference>
<evidence type="ECO:0000256" key="11">
    <source>
        <dbReference type="HAMAP-Rule" id="MF_01603"/>
    </source>
</evidence>
<dbReference type="NCBIfam" id="TIGR02198">
    <property type="entry name" value="rfaE_dom_I"/>
    <property type="match status" value="1"/>
</dbReference>
<dbReference type="Pfam" id="PF01467">
    <property type="entry name" value="CTP_transf_like"/>
    <property type="match status" value="1"/>
</dbReference>
<comment type="pathway">
    <text evidence="11">Nucleotide-sugar biosynthesis; ADP-L-glycero-beta-D-manno-heptose biosynthesis; ADP-L-glycero-beta-D-manno-heptose from D-glycero-beta-D-manno-heptose 7-phosphate: step 1/4.</text>
</comment>
<comment type="function">
    <text evidence="1 11">Catalyzes the phosphorylation of D-glycero-D-manno-heptose 7-phosphate at the C-1 position to selectively form D-glycero-beta-D-manno-heptose-1,7-bisphosphate.</text>
</comment>
<dbReference type="PANTHER" id="PTHR46969:SF1">
    <property type="entry name" value="BIFUNCTIONAL PROTEIN HLDE"/>
    <property type="match status" value="1"/>
</dbReference>
<feature type="domain" description="Carbohydrate kinase PfkB" evidence="12">
    <location>
        <begin position="19"/>
        <end position="313"/>
    </location>
</feature>
<dbReference type="InterPro" id="IPR029056">
    <property type="entry name" value="Ribokinase-like"/>
</dbReference>
<dbReference type="Pfam" id="PF00294">
    <property type="entry name" value="PfkB"/>
    <property type="match status" value="1"/>
</dbReference>
<evidence type="ECO:0000259" key="12">
    <source>
        <dbReference type="Pfam" id="PF00294"/>
    </source>
</evidence>
<evidence type="ECO:0000256" key="2">
    <source>
        <dbReference type="ARBA" id="ARBA00003753"/>
    </source>
</evidence>
<comment type="catalytic activity">
    <reaction evidence="10 11">
        <text>D-glycero-beta-D-manno-heptose 1-phosphate + ATP + H(+) = ADP-D-glycero-beta-D-manno-heptose + diphosphate</text>
        <dbReference type="Rhea" id="RHEA:27465"/>
        <dbReference type="ChEBI" id="CHEBI:15378"/>
        <dbReference type="ChEBI" id="CHEBI:30616"/>
        <dbReference type="ChEBI" id="CHEBI:33019"/>
        <dbReference type="ChEBI" id="CHEBI:59967"/>
        <dbReference type="ChEBI" id="CHEBI:61593"/>
        <dbReference type="EC" id="2.7.7.70"/>
    </reaction>
</comment>
<evidence type="ECO:0000256" key="1">
    <source>
        <dbReference type="ARBA" id="ARBA00002319"/>
    </source>
</evidence>
<evidence type="ECO:0000256" key="10">
    <source>
        <dbReference type="ARBA" id="ARBA00047428"/>
    </source>
</evidence>
<dbReference type="UniPathway" id="UPA00356">
    <property type="reaction ID" value="UER00437"/>
</dbReference>
<dbReference type="InterPro" id="IPR011914">
    <property type="entry name" value="RfaE_dom_II"/>
</dbReference>
<dbReference type="InterPro" id="IPR023030">
    <property type="entry name" value="Bifunc_HldE"/>
</dbReference>
<feature type="active site" evidence="11">
    <location>
        <position position="276"/>
    </location>
</feature>
<dbReference type="NCBIfam" id="NF008454">
    <property type="entry name" value="PRK11316.1"/>
    <property type="match status" value="1"/>
</dbReference>
<comment type="function">
    <text evidence="2 11">Catalyzes the ADP transfer from ATP to D-glycero-beta-D-manno-heptose 1-phosphate, yielding ADP-D-glycero-beta-D-manno-heptose.</text>
</comment>
<dbReference type="PANTHER" id="PTHR46969">
    <property type="entry name" value="BIFUNCTIONAL PROTEIN HLDE"/>
    <property type="match status" value="1"/>
</dbReference>
<dbReference type="GO" id="GO:0005829">
    <property type="term" value="C:cytosol"/>
    <property type="evidence" value="ECO:0007669"/>
    <property type="project" value="TreeGrafter"/>
</dbReference>
<feature type="region of interest" description="Cytidylyltransferase" evidence="11">
    <location>
        <begin position="358"/>
        <end position="510"/>
    </location>
</feature>
<evidence type="ECO:0000313" key="14">
    <source>
        <dbReference type="EMBL" id="QNI31570.1"/>
    </source>
</evidence>
<keyword evidence="3 11" id="KW-0808">Transferase</keyword>
<keyword evidence="4 11" id="KW-0548">Nucleotidyltransferase</keyword>
<evidence type="ECO:0000259" key="13">
    <source>
        <dbReference type="Pfam" id="PF01467"/>
    </source>
</evidence>
<dbReference type="InterPro" id="IPR011611">
    <property type="entry name" value="PfkB_dom"/>
</dbReference>
<dbReference type="Gene3D" id="3.40.50.620">
    <property type="entry name" value="HUPs"/>
    <property type="match status" value="1"/>
</dbReference>
<evidence type="ECO:0000256" key="9">
    <source>
        <dbReference type="ARBA" id="ARBA00023277"/>
    </source>
</evidence>
<dbReference type="GO" id="GO:0033785">
    <property type="term" value="F:heptose 7-phosphate kinase activity"/>
    <property type="evidence" value="ECO:0007669"/>
    <property type="project" value="UniProtKB-UniRule"/>
</dbReference>
<dbReference type="GO" id="GO:0097171">
    <property type="term" value="P:ADP-L-glycero-beta-D-manno-heptose biosynthetic process"/>
    <property type="evidence" value="ECO:0007669"/>
    <property type="project" value="UniProtKB-UniPathway"/>
</dbReference>
<dbReference type="NCBIfam" id="TIGR02199">
    <property type="entry name" value="rfaE_dom_II"/>
    <property type="match status" value="1"/>
</dbReference>
<feature type="region of interest" description="Ribokinase" evidence="11">
    <location>
        <begin position="1"/>
        <end position="331"/>
    </location>
</feature>
<evidence type="ECO:0000313" key="15">
    <source>
        <dbReference type="Proteomes" id="UP000515312"/>
    </source>
</evidence>
<dbReference type="EC" id="2.7.7.70" evidence="11"/>
<dbReference type="Gene3D" id="3.40.1190.20">
    <property type="match status" value="1"/>
</dbReference>
<feature type="domain" description="Cytidyltransferase-like" evidence="13">
    <location>
        <begin position="358"/>
        <end position="472"/>
    </location>
</feature>
<evidence type="ECO:0000256" key="6">
    <source>
        <dbReference type="ARBA" id="ARBA00022777"/>
    </source>
</evidence>
<accession>A0A7G8BGA0</accession>
<keyword evidence="6 11" id="KW-0418">Kinase</keyword>
<dbReference type="GO" id="GO:0033786">
    <property type="term" value="F:heptose-1-phosphate adenylyltransferase activity"/>
    <property type="evidence" value="ECO:0007669"/>
    <property type="project" value="UniProtKB-UniRule"/>
</dbReference>
<dbReference type="HAMAP" id="MF_01603">
    <property type="entry name" value="HldE"/>
    <property type="match status" value="1"/>
</dbReference>
<keyword evidence="7 11" id="KW-0067">ATP-binding</keyword>
<dbReference type="RefSeq" id="WP_186742323.1">
    <property type="nucleotide sequence ID" value="NZ_CP060394.1"/>
</dbReference>
<dbReference type="InterPro" id="IPR014729">
    <property type="entry name" value="Rossmann-like_a/b/a_fold"/>
</dbReference>
<keyword evidence="8 11" id="KW-0511">Multifunctional enzyme</keyword>
<dbReference type="GO" id="GO:0005524">
    <property type="term" value="F:ATP binding"/>
    <property type="evidence" value="ECO:0007669"/>
    <property type="project" value="UniProtKB-UniRule"/>
</dbReference>
<gene>
    <name evidence="11 14" type="primary">hldE</name>
    <name evidence="14" type="ORF">H7849_21250</name>
</gene>
<dbReference type="EC" id="2.7.1.167" evidence="11"/>
<keyword evidence="15" id="KW-1185">Reference proteome</keyword>
<dbReference type="Proteomes" id="UP000515312">
    <property type="component" value="Chromosome"/>
</dbReference>
<comment type="similarity">
    <text evidence="11">In the C-terminal section; belongs to the cytidylyltransferase family.</text>
</comment>
<evidence type="ECO:0000256" key="4">
    <source>
        <dbReference type="ARBA" id="ARBA00022695"/>
    </source>
</evidence>
<keyword evidence="5 11" id="KW-0547">Nucleotide-binding</keyword>
<dbReference type="SUPFAM" id="SSF53613">
    <property type="entry name" value="Ribokinase-like"/>
    <property type="match status" value="1"/>
</dbReference>